<gene>
    <name evidence="1" type="ORF">SLEP1_g19988</name>
</gene>
<reference evidence="1 2" key="1">
    <citation type="journal article" date="2021" name="Commun. Biol.">
        <title>The genome of Shorea leprosula (Dipterocarpaceae) highlights the ecological relevance of drought in aseasonal tropical rainforests.</title>
        <authorList>
            <person name="Ng K.K.S."/>
            <person name="Kobayashi M.J."/>
            <person name="Fawcett J.A."/>
            <person name="Hatakeyama M."/>
            <person name="Paape T."/>
            <person name="Ng C.H."/>
            <person name="Ang C.C."/>
            <person name="Tnah L.H."/>
            <person name="Lee C.T."/>
            <person name="Nishiyama T."/>
            <person name="Sese J."/>
            <person name="O'Brien M.J."/>
            <person name="Copetti D."/>
            <person name="Mohd Noor M.I."/>
            <person name="Ong R.C."/>
            <person name="Putra M."/>
            <person name="Sireger I.Z."/>
            <person name="Indrioko S."/>
            <person name="Kosugi Y."/>
            <person name="Izuno A."/>
            <person name="Isagi Y."/>
            <person name="Lee S.L."/>
            <person name="Shimizu K.K."/>
        </authorList>
    </citation>
    <scope>NUCLEOTIDE SEQUENCE [LARGE SCALE GENOMIC DNA]</scope>
    <source>
        <strain evidence="1">214</strain>
    </source>
</reference>
<accession>A0AAV5J6M7</accession>
<proteinExistence type="predicted"/>
<keyword evidence="2" id="KW-1185">Reference proteome</keyword>
<protein>
    <submittedName>
        <fullName evidence="1">Uncharacterized protein</fullName>
    </submittedName>
</protein>
<name>A0AAV5J6M7_9ROSI</name>
<evidence type="ECO:0000313" key="2">
    <source>
        <dbReference type="Proteomes" id="UP001054252"/>
    </source>
</evidence>
<evidence type="ECO:0000313" key="1">
    <source>
        <dbReference type="EMBL" id="GKV08346.1"/>
    </source>
</evidence>
<comment type="caution">
    <text evidence="1">The sequence shown here is derived from an EMBL/GenBank/DDBJ whole genome shotgun (WGS) entry which is preliminary data.</text>
</comment>
<dbReference type="Proteomes" id="UP001054252">
    <property type="component" value="Unassembled WGS sequence"/>
</dbReference>
<dbReference type="EMBL" id="BPVZ01000028">
    <property type="protein sequence ID" value="GKV08346.1"/>
    <property type="molecule type" value="Genomic_DNA"/>
</dbReference>
<sequence>MSCICTLSSIYTHLFCGPNQAFCNLDLFFLLLNNTSSPPILKLFSI</sequence>
<dbReference type="AlphaFoldDB" id="A0AAV5J6M7"/>
<organism evidence="1 2">
    <name type="scientific">Rubroshorea leprosula</name>
    <dbReference type="NCBI Taxonomy" id="152421"/>
    <lineage>
        <taxon>Eukaryota</taxon>
        <taxon>Viridiplantae</taxon>
        <taxon>Streptophyta</taxon>
        <taxon>Embryophyta</taxon>
        <taxon>Tracheophyta</taxon>
        <taxon>Spermatophyta</taxon>
        <taxon>Magnoliopsida</taxon>
        <taxon>eudicotyledons</taxon>
        <taxon>Gunneridae</taxon>
        <taxon>Pentapetalae</taxon>
        <taxon>rosids</taxon>
        <taxon>malvids</taxon>
        <taxon>Malvales</taxon>
        <taxon>Dipterocarpaceae</taxon>
        <taxon>Rubroshorea</taxon>
    </lineage>
</organism>